<evidence type="ECO:0000256" key="6">
    <source>
        <dbReference type="ARBA" id="ARBA00023146"/>
    </source>
</evidence>
<name>A0A3R7NSH1_9TRYP</name>
<dbReference type="PANTHER" id="PTHR43326">
    <property type="entry name" value="METHIONYL-TRNA SYNTHETASE"/>
    <property type="match status" value="1"/>
</dbReference>
<dbReference type="InterPro" id="IPR009080">
    <property type="entry name" value="tRNAsynth_Ia_anticodon-bd"/>
</dbReference>
<gene>
    <name evidence="11" type="ORF">Tco025E_02983</name>
</gene>
<keyword evidence="2 8" id="KW-0436">Ligase</keyword>
<feature type="domain" description="Methionyl-tRNA synthetase anticodon-binding" evidence="10">
    <location>
        <begin position="632"/>
        <end position="758"/>
    </location>
</feature>
<reference evidence="11 12" key="1">
    <citation type="journal article" date="2018" name="BMC Genomics">
        <title>Genomic comparison of Trypanosoma conorhini and Trypanosoma rangeli to Trypanosoma cruzi strains of high and low virulence.</title>
        <authorList>
            <person name="Bradwell K.R."/>
            <person name="Koparde V.N."/>
            <person name="Matveyev A.V."/>
            <person name="Serrano M.G."/>
            <person name="Alves J.M."/>
            <person name="Parikh H."/>
            <person name="Huang B."/>
            <person name="Lee V."/>
            <person name="Espinosa-Alvarez O."/>
            <person name="Ortiz P.A."/>
            <person name="Costa-Martins A.G."/>
            <person name="Teixeira M.M."/>
            <person name="Buck G.A."/>
        </authorList>
    </citation>
    <scope>NUCLEOTIDE SEQUENCE [LARGE SCALE GENOMIC DNA]</scope>
    <source>
        <strain evidence="11 12">025E</strain>
    </source>
</reference>
<dbReference type="InterPro" id="IPR015413">
    <property type="entry name" value="Methionyl/Leucyl_tRNA_Synth"/>
</dbReference>
<evidence type="ECO:0000259" key="10">
    <source>
        <dbReference type="Pfam" id="PF19303"/>
    </source>
</evidence>
<dbReference type="Pfam" id="PF19303">
    <property type="entry name" value="Anticodon_3"/>
    <property type="match status" value="1"/>
</dbReference>
<comment type="caution">
    <text evidence="11">The sequence shown here is derived from an EMBL/GenBank/DDBJ whole genome shotgun (WGS) entry which is preliminary data.</text>
</comment>
<evidence type="ECO:0000256" key="5">
    <source>
        <dbReference type="ARBA" id="ARBA00022917"/>
    </source>
</evidence>
<keyword evidence="4 8" id="KW-0067">ATP-binding</keyword>
<dbReference type="GeneID" id="40316594"/>
<evidence type="ECO:0000313" key="11">
    <source>
        <dbReference type="EMBL" id="RNF22781.1"/>
    </source>
</evidence>
<dbReference type="EC" id="6.1.1.10" evidence="1"/>
<dbReference type="OrthoDB" id="24670at2759"/>
<keyword evidence="12" id="KW-1185">Reference proteome</keyword>
<feature type="domain" description="Methionyl/Leucyl tRNA synthetase" evidence="9">
    <location>
        <begin position="237"/>
        <end position="611"/>
    </location>
</feature>
<dbReference type="InterPro" id="IPR041872">
    <property type="entry name" value="Anticodon_Met"/>
</dbReference>
<evidence type="ECO:0000256" key="3">
    <source>
        <dbReference type="ARBA" id="ARBA00022741"/>
    </source>
</evidence>
<evidence type="ECO:0000259" key="9">
    <source>
        <dbReference type="Pfam" id="PF09334"/>
    </source>
</evidence>
<dbReference type="Gene3D" id="3.40.50.620">
    <property type="entry name" value="HUPs"/>
    <property type="match status" value="1"/>
</dbReference>
<dbReference type="SUPFAM" id="SSF52374">
    <property type="entry name" value="Nucleotidylyl transferase"/>
    <property type="match status" value="1"/>
</dbReference>
<sequence>MSLRLFSEKANTQALKALLCCYYAKRPVELTLSGAHTLPVLHHPAFKKPIFAANEMAHVILHYTCRDGSTDWSGSRPDGGGGGGGGGALASLSLEEEAWMEWEATTFTWAVRALYTQRRATPEATAAFDYLDNKLSENNCQGLCLASPAEGAEATASFLIDCIIWCAVLPALCEGGLLSEREREQVPHLLKWFQSFQAARGELIAGALEALAVQEVADFLRAPRVYKVSPSTSKVFFITTPIYYVNAAPHIGHVYSTLIADVIARYHSIKGERVFVMTGTDEHGQKVADAARQKGVTPYDFTTAVSKEFKECFAQMGYRMDYFIRTTNESHKKVVHELWSKLEAQGDIYLGRYEGWYSVSDESFLTAQNVTDGVDKDGNPCKVSLESGHVVTWLAEDNYMFRLSAFRERLLEWYHNNPGCIVPEFRRREVIRAVENGLNDLSLSRTKESVHNWAVPVPGDPDHCIYVWLDALSNYYTGSRLRLDESGEELELVEDYRQLERFPADLHVIGKDILKFHAIYWPAFLLSAGLPLPKTIVAHGWWTKDHKKISKSLGNVFDPVEKAREFGHDALKYFLLRESGFSDDGDYSDRNMAARLNGELADTLGNLVMRCTSAKINVHREWPVPAAYNGKDEVLIQLIKDLPGTVDHFFLIPDVQKALTAVFEVLRAINGYVTENAPWQLVKTDPERLRTVLYISMEGVRLATLMLSPVLSEKAPVIFDILGVPEANRSGVENFEFGVVPSGTPIGGMAEGEVLFPKRSLDDAQAA</sequence>
<dbReference type="Gene3D" id="2.170.220.10">
    <property type="match status" value="1"/>
</dbReference>
<dbReference type="FunFam" id="1.10.730.10:FF:000082">
    <property type="entry name" value="Methionyl-tRNA synthetase, putative"/>
    <property type="match status" value="1"/>
</dbReference>
<dbReference type="AlphaFoldDB" id="A0A3R7NSH1"/>
<dbReference type="GO" id="GO:0004825">
    <property type="term" value="F:methionine-tRNA ligase activity"/>
    <property type="evidence" value="ECO:0007669"/>
    <property type="project" value="UniProtKB-EC"/>
</dbReference>
<dbReference type="Proteomes" id="UP000284403">
    <property type="component" value="Unassembled WGS sequence"/>
</dbReference>
<dbReference type="InterPro" id="IPR023457">
    <property type="entry name" value="Met-tRNA_synth_2"/>
</dbReference>
<dbReference type="NCBIfam" id="TIGR00398">
    <property type="entry name" value="metG"/>
    <property type="match status" value="1"/>
</dbReference>
<evidence type="ECO:0000256" key="4">
    <source>
        <dbReference type="ARBA" id="ARBA00022840"/>
    </source>
</evidence>
<comment type="similarity">
    <text evidence="8">Belongs to the class-I aminoacyl-tRNA synthetase family.</text>
</comment>
<proteinExistence type="inferred from homology"/>
<dbReference type="GO" id="GO:0006431">
    <property type="term" value="P:methionyl-tRNA aminoacylation"/>
    <property type="evidence" value="ECO:0007669"/>
    <property type="project" value="InterPro"/>
</dbReference>
<dbReference type="FunFam" id="2.170.220.10:FF:000002">
    <property type="entry name" value="Methionine--tRNA ligase"/>
    <property type="match status" value="1"/>
</dbReference>
<keyword evidence="3 8" id="KW-0547">Nucleotide-binding</keyword>
<dbReference type="InterPro" id="IPR014758">
    <property type="entry name" value="Met-tRNA_synth"/>
</dbReference>
<dbReference type="Pfam" id="PF09334">
    <property type="entry name" value="tRNA-synt_1g"/>
    <property type="match status" value="1"/>
</dbReference>
<dbReference type="SUPFAM" id="SSF47323">
    <property type="entry name" value="Anticodon-binding domain of a subclass of class I aminoacyl-tRNA synthetases"/>
    <property type="match status" value="1"/>
</dbReference>
<accession>A0A3R7NSH1</accession>
<dbReference type="CDD" id="cd07957">
    <property type="entry name" value="Anticodon_Ia_Met"/>
    <property type="match status" value="1"/>
</dbReference>
<keyword evidence="6 8" id="KW-0030">Aminoacyl-tRNA synthetase</keyword>
<dbReference type="EMBL" id="MKKU01000130">
    <property type="protein sequence ID" value="RNF22781.1"/>
    <property type="molecule type" value="Genomic_DNA"/>
</dbReference>
<dbReference type="Gene3D" id="1.10.730.10">
    <property type="entry name" value="Isoleucyl-tRNA Synthetase, Domain 1"/>
    <property type="match status" value="1"/>
</dbReference>
<dbReference type="PRINTS" id="PR01041">
    <property type="entry name" value="TRNASYNTHMET"/>
</dbReference>
<dbReference type="InterPro" id="IPR033911">
    <property type="entry name" value="MetRS_core"/>
</dbReference>
<dbReference type="RefSeq" id="XP_029229942.1">
    <property type="nucleotide sequence ID" value="XM_029369905.1"/>
</dbReference>
<organism evidence="11 12">
    <name type="scientific">Trypanosoma conorhini</name>
    <dbReference type="NCBI Taxonomy" id="83891"/>
    <lineage>
        <taxon>Eukaryota</taxon>
        <taxon>Discoba</taxon>
        <taxon>Euglenozoa</taxon>
        <taxon>Kinetoplastea</taxon>
        <taxon>Metakinetoplastina</taxon>
        <taxon>Trypanosomatida</taxon>
        <taxon>Trypanosomatidae</taxon>
        <taxon>Trypanosoma</taxon>
    </lineage>
</organism>
<dbReference type="GO" id="GO:0005524">
    <property type="term" value="F:ATP binding"/>
    <property type="evidence" value="ECO:0007669"/>
    <property type="project" value="UniProtKB-KW"/>
</dbReference>
<dbReference type="CDD" id="cd00814">
    <property type="entry name" value="MetRS_core"/>
    <property type="match status" value="1"/>
</dbReference>
<evidence type="ECO:0000313" key="12">
    <source>
        <dbReference type="Proteomes" id="UP000284403"/>
    </source>
</evidence>
<dbReference type="PANTHER" id="PTHR43326:SF1">
    <property type="entry name" value="METHIONINE--TRNA LIGASE, MITOCHONDRIAL"/>
    <property type="match status" value="1"/>
</dbReference>
<evidence type="ECO:0000256" key="7">
    <source>
        <dbReference type="ARBA" id="ARBA00030904"/>
    </source>
</evidence>
<evidence type="ECO:0000256" key="8">
    <source>
        <dbReference type="RuleBase" id="RU363039"/>
    </source>
</evidence>
<dbReference type="InterPro" id="IPR014729">
    <property type="entry name" value="Rossmann-like_a/b/a_fold"/>
</dbReference>
<keyword evidence="5 8" id="KW-0648">Protein biosynthesis</keyword>
<evidence type="ECO:0000256" key="1">
    <source>
        <dbReference type="ARBA" id="ARBA00012838"/>
    </source>
</evidence>
<evidence type="ECO:0000256" key="2">
    <source>
        <dbReference type="ARBA" id="ARBA00022598"/>
    </source>
</evidence>
<protein>
    <recommendedName>
        <fullName evidence="1">methionine--tRNA ligase</fullName>
        <ecNumber evidence="1">6.1.1.10</ecNumber>
    </recommendedName>
    <alternativeName>
        <fullName evidence="7">Methionyl-tRNA synthetase</fullName>
    </alternativeName>
</protein>